<keyword evidence="3 10" id="KW-0812">Transmembrane</keyword>
<evidence type="ECO:0000256" key="6">
    <source>
        <dbReference type="ARBA" id="ARBA00023303"/>
    </source>
</evidence>
<evidence type="ECO:0000313" key="12">
    <source>
        <dbReference type="Proteomes" id="UP000500741"/>
    </source>
</evidence>
<dbReference type="GO" id="GO:0005886">
    <property type="term" value="C:plasma membrane"/>
    <property type="evidence" value="ECO:0007669"/>
    <property type="project" value="UniProtKB-SubCell"/>
</dbReference>
<organism evidence="11 12">
    <name type="scientific">Weissella coleopterorum</name>
    <dbReference type="NCBI Taxonomy" id="2714949"/>
    <lineage>
        <taxon>Bacteria</taxon>
        <taxon>Bacillati</taxon>
        <taxon>Bacillota</taxon>
        <taxon>Bacilli</taxon>
        <taxon>Lactobacillales</taxon>
        <taxon>Lactobacillaceae</taxon>
        <taxon>Weissella</taxon>
    </lineage>
</organism>
<keyword evidence="2 10" id="KW-1003">Cell membrane</keyword>
<evidence type="ECO:0000256" key="4">
    <source>
        <dbReference type="ARBA" id="ARBA00022989"/>
    </source>
</evidence>
<dbReference type="GO" id="GO:0034220">
    <property type="term" value="P:monoatomic ion transmembrane transport"/>
    <property type="evidence" value="ECO:0007669"/>
    <property type="project" value="UniProtKB-KW"/>
</dbReference>
<evidence type="ECO:0000256" key="7">
    <source>
        <dbReference type="ARBA" id="ARBA00035120"/>
    </source>
</evidence>
<dbReference type="EMBL" id="CP049888">
    <property type="protein sequence ID" value="QIL50377.1"/>
    <property type="molecule type" value="Genomic_DNA"/>
</dbReference>
<comment type="subcellular location">
    <subcellularLocation>
        <location evidence="1">Cell membrane</location>
        <topology evidence="1">Multi-pass membrane protein</topology>
    </subcellularLocation>
</comment>
<feature type="transmembrane region" description="Helical" evidence="10">
    <location>
        <begin position="97"/>
        <end position="116"/>
    </location>
</feature>
<accession>A0A6G8AZG4</accession>
<dbReference type="Proteomes" id="UP000500741">
    <property type="component" value="Chromosome"/>
</dbReference>
<dbReference type="Pfam" id="PF02537">
    <property type="entry name" value="CRCB"/>
    <property type="match status" value="1"/>
</dbReference>
<evidence type="ECO:0000256" key="2">
    <source>
        <dbReference type="ARBA" id="ARBA00022475"/>
    </source>
</evidence>
<evidence type="ECO:0000313" key="11">
    <source>
        <dbReference type="EMBL" id="QIL50377.1"/>
    </source>
</evidence>
<keyword evidence="12" id="KW-1185">Reference proteome</keyword>
<keyword evidence="6" id="KW-0406">Ion transport</keyword>
<proteinExistence type="inferred from homology"/>
<sequence>MAELIFMAGLGAGVGSILRFFMLDQLTRVSQLSTSWMVVIINLLAAFGMGYLSGLSLVLPWHTMVTTGIMGGFSTFSTPINELAQVLGNDDQSKRKLVLLKTGIMFTIGMPILILGRHFGLN</sequence>
<keyword evidence="6" id="KW-0813">Transport</keyword>
<dbReference type="AlphaFoldDB" id="A0A6G8AZG4"/>
<dbReference type="KEGG" id="wco:G7084_03020"/>
<evidence type="ECO:0000256" key="9">
    <source>
        <dbReference type="ARBA" id="ARBA00049940"/>
    </source>
</evidence>
<keyword evidence="5 10" id="KW-0472">Membrane</keyword>
<feature type="transmembrane region" description="Helical" evidence="10">
    <location>
        <begin position="58"/>
        <end position="76"/>
    </location>
</feature>
<keyword evidence="6" id="KW-0407">Ion channel</keyword>
<dbReference type="InterPro" id="IPR003691">
    <property type="entry name" value="FluC"/>
</dbReference>
<reference evidence="11 12" key="1">
    <citation type="submission" date="2020-03" db="EMBL/GenBank/DDBJ databases">
        <title>Weissella sp. nov., isolated from Cybister lewisianus.</title>
        <authorList>
            <person name="Hyun D.-W."/>
            <person name="Bae J.-W."/>
        </authorList>
    </citation>
    <scope>NUCLEOTIDE SEQUENCE [LARGE SCALE GENOMIC DNA]</scope>
    <source>
        <strain evidence="11 12">HDW19</strain>
    </source>
</reference>
<comment type="similarity">
    <text evidence="7 10">Belongs to the fluoride channel Fluc/FEX (TC 1.A.43) family.</text>
</comment>
<feature type="transmembrane region" description="Helical" evidence="10">
    <location>
        <begin position="34"/>
        <end position="52"/>
    </location>
</feature>
<gene>
    <name evidence="11" type="ORF">G7084_03020</name>
</gene>
<keyword evidence="4 10" id="KW-1133">Transmembrane helix</keyword>
<evidence type="ECO:0000256" key="5">
    <source>
        <dbReference type="ARBA" id="ARBA00023136"/>
    </source>
</evidence>
<evidence type="ECO:0000256" key="1">
    <source>
        <dbReference type="ARBA" id="ARBA00004651"/>
    </source>
</evidence>
<evidence type="ECO:0000256" key="10">
    <source>
        <dbReference type="RuleBase" id="RU004340"/>
    </source>
</evidence>
<protein>
    <recommendedName>
        <fullName evidence="10">Fluoride-specific ion channel</fullName>
    </recommendedName>
</protein>
<evidence type="ECO:0000256" key="8">
    <source>
        <dbReference type="ARBA" id="ARBA00035585"/>
    </source>
</evidence>
<evidence type="ECO:0000256" key="3">
    <source>
        <dbReference type="ARBA" id="ARBA00022692"/>
    </source>
</evidence>
<dbReference type="RefSeq" id="WP_166009928.1">
    <property type="nucleotide sequence ID" value="NZ_CP049888.1"/>
</dbReference>
<name>A0A6G8AZG4_9LACO</name>
<feature type="transmembrane region" description="Helical" evidence="10">
    <location>
        <begin position="6"/>
        <end position="22"/>
    </location>
</feature>
<comment type="catalytic activity">
    <reaction evidence="8">
        <text>fluoride(in) = fluoride(out)</text>
        <dbReference type="Rhea" id="RHEA:76159"/>
        <dbReference type="ChEBI" id="CHEBI:17051"/>
    </reaction>
    <physiologicalReaction direction="left-to-right" evidence="8">
        <dbReference type="Rhea" id="RHEA:76160"/>
    </physiologicalReaction>
</comment>
<comment type="function">
    <text evidence="9">Fluoride-specific ion channel. Important for reducing fluoride concentration in the cell, thus reducing its toxicity.</text>
</comment>